<keyword evidence="2" id="KW-1185">Reference proteome</keyword>
<name>A0ABQ3LTI3_9PSEU</name>
<evidence type="ECO:0000313" key="1">
    <source>
        <dbReference type="EMBL" id="GHH17758.1"/>
    </source>
</evidence>
<gene>
    <name evidence="1" type="ORF">GCM10017790_35050</name>
</gene>
<proteinExistence type="predicted"/>
<comment type="caution">
    <text evidence="1">The sequence shown here is derived from an EMBL/GenBank/DDBJ whole genome shotgun (WGS) entry which is preliminary data.</text>
</comment>
<dbReference type="SUPFAM" id="SSF51735">
    <property type="entry name" value="NAD(P)-binding Rossmann-fold domains"/>
    <property type="match status" value="1"/>
</dbReference>
<dbReference type="Gene3D" id="3.40.50.720">
    <property type="entry name" value="NAD(P)-binding Rossmann-like Domain"/>
    <property type="match status" value="1"/>
</dbReference>
<reference evidence="2" key="1">
    <citation type="journal article" date="2019" name="Int. J. Syst. Evol. Microbiol.">
        <title>The Global Catalogue of Microorganisms (GCM) 10K type strain sequencing project: providing services to taxonomists for standard genome sequencing and annotation.</title>
        <authorList>
            <consortium name="The Broad Institute Genomics Platform"/>
            <consortium name="The Broad Institute Genome Sequencing Center for Infectious Disease"/>
            <person name="Wu L."/>
            <person name="Ma J."/>
        </authorList>
    </citation>
    <scope>NUCLEOTIDE SEQUENCE [LARGE SCALE GENOMIC DNA]</scope>
    <source>
        <strain evidence="2">CGMCC 4.7683</strain>
    </source>
</reference>
<evidence type="ECO:0000313" key="2">
    <source>
        <dbReference type="Proteomes" id="UP000635387"/>
    </source>
</evidence>
<dbReference type="EMBL" id="BNAY01000003">
    <property type="protein sequence ID" value="GHH17758.1"/>
    <property type="molecule type" value="Genomic_DNA"/>
</dbReference>
<sequence>MRCDTFPVREKRKLGVAMTVIRVCGAVMAHPRRRAEAEALARLDPAGATKVVLDPDPDGPPTAARTTKLAWSSVPEDATHFLVLQDDVELADGFFEHARKAAERLPDDAIAFYANWNSRNGAAVRMAAASGADWATAVNEYAPCLALMLPAEIARGYAGYAVRDGDGWPCDVLMFRYLKALEVPIRIAVPNTVEHSGLPSVAGNDAHGLRRSACFSGVAPATAGGVIAEHEVIPFHKHLTSECAVRGDGYWDYPGTERLLRRSGISPQECRAAFERASDRSEAAWQTWLTAFTMGLSTVEHSSAVLDQALATIGPGGLCDQLLASEIEAITPSHHDVAVHAFAAGRDRAGRPRRPRRASGIEVAITGPGGALAEHLASLLAEHGHDVVDSARASGETRLVHLGDPSDPGDVYCAIVDTGPREHVLRFATPIGPHTPVDSEVARLIELAWTRRALPVDPDRVHQFTDVRDMASAIDAVLTGGPVAPVYDIATATLTGNELAKVVCASVRSVPTEHVTSTTETPVLKLGLAAAELGWTATIPADEAVRAFGKWLAYDTDRVR</sequence>
<dbReference type="InterPro" id="IPR036291">
    <property type="entry name" value="NAD(P)-bd_dom_sf"/>
</dbReference>
<protein>
    <submittedName>
        <fullName evidence="1">Uncharacterized protein</fullName>
    </submittedName>
</protein>
<dbReference type="Proteomes" id="UP000635387">
    <property type="component" value="Unassembled WGS sequence"/>
</dbReference>
<accession>A0ABQ3LTI3</accession>
<organism evidence="1 2">
    <name type="scientific">Amycolatopsis oliviviridis</name>
    <dbReference type="NCBI Taxonomy" id="1471590"/>
    <lineage>
        <taxon>Bacteria</taxon>
        <taxon>Bacillati</taxon>
        <taxon>Actinomycetota</taxon>
        <taxon>Actinomycetes</taxon>
        <taxon>Pseudonocardiales</taxon>
        <taxon>Pseudonocardiaceae</taxon>
        <taxon>Amycolatopsis</taxon>
    </lineage>
</organism>